<dbReference type="SUPFAM" id="SSF53756">
    <property type="entry name" value="UDP-Glycosyltransferase/glycogen phosphorylase"/>
    <property type="match status" value="1"/>
</dbReference>
<dbReference type="EMBL" id="PVWO01000014">
    <property type="protein sequence ID" value="PSB59109.1"/>
    <property type="molecule type" value="Genomic_DNA"/>
</dbReference>
<dbReference type="Proteomes" id="UP000238937">
    <property type="component" value="Unassembled WGS sequence"/>
</dbReference>
<evidence type="ECO:0000313" key="2">
    <source>
        <dbReference type="Proteomes" id="UP000238937"/>
    </source>
</evidence>
<comment type="caution">
    <text evidence="1">The sequence shown here is derived from an EMBL/GenBank/DDBJ whole genome shotgun (WGS) entry which is preliminary data.</text>
</comment>
<organism evidence="1 2">
    <name type="scientific">Chamaesiphon polymorphus CCALA 037</name>
    <dbReference type="NCBI Taxonomy" id="2107692"/>
    <lineage>
        <taxon>Bacteria</taxon>
        <taxon>Bacillati</taxon>
        <taxon>Cyanobacteriota</taxon>
        <taxon>Cyanophyceae</taxon>
        <taxon>Gomontiellales</taxon>
        <taxon>Chamaesiphonaceae</taxon>
        <taxon>Chamaesiphon</taxon>
    </lineage>
</organism>
<dbReference type="RefSeq" id="WP_106299893.1">
    <property type="nucleotide sequence ID" value="NZ_PVWO01000014.1"/>
</dbReference>
<accession>A0A2T1GMK6</accession>
<sequence length="64" mass="6751">MSRTISRENYTVDRAVKELSALLANPSYAARAAAVGRIVNAEDGVSLTCETILSRLATPAKIGS</sequence>
<dbReference type="AlphaFoldDB" id="A0A2T1GMK6"/>
<evidence type="ECO:0000313" key="1">
    <source>
        <dbReference type="EMBL" id="PSB59109.1"/>
    </source>
</evidence>
<proteinExistence type="predicted"/>
<gene>
    <name evidence="1" type="ORF">C7B77_02225</name>
</gene>
<reference evidence="1 2" key="1">
    <citation type="submission" date="2018-03" db="EMBL/GenBank/DDBJ databases">
        <title>The ancient ancestry and fast evolution of plastids.</title>
        <authorList>
            <person name="Moore K.R."/>
            <person name="Magnabosco C."/>
            <person name="Momper L."/>
            <person name="Gold D.A."/>
            <person name="Bosak T."/>
            <person name="Fournier G.P."/>
        </authorList>
    </citation>
    <scope>NUCLEOTIDE SEQUENCE [LARGE SCALE GENOMIC DNA]</scope>
    <source>
        <strain evidence="1 2">CCALA 037</strain>
    </source>
</reference>
<name>A0A2T1GMK6_9CYAN</name>
<keyword evidence="2" id="KW-1185">Reference proteome</keyword>
<protein>
    <submittedName>
        <fullName evidence="1">Uncharacterized protein</fullName>
    </submittedName>
</protein>